<organism evidence="4 5">
    <name type="scientific">Symbiodinium pilosum</name>
    <name type="common">Dinoflagellate</name>
    <dbReference type="NCBI Taxonomy" id="2952"/>
    <lineage>
        <taxon>Eukaryota</taxon>
        <taxon>Sar</taxon>
        <taxon>Alveolata</taxon>
        <taxon>Dinophyceae</taxon>
        <taxon>Suessiales</taxon>
        <taxon>Symbiodiniaceae</taxon>
        <taxon>Symbiodinium</taxon>
    </lineage>
</organism>
<dbReference type="PANTHER" id="PTHR47447">
    <property type="entry name" value="OS03G0856100 PROTEIN"/>
    <property type="match status" value="1"/>
</dbReference>
<dbReference type="Proteomes" id="UP000649617">
    <property type="component" value="Unassembled WGS sequence"/>
</dbReference>
<dbReference type="InterPro" id="IPR002885">
    <property type="entry name" value="PPR_rpt"/>
</dbReference>
<evidence type="ECO:0000256" key="1">
    <source>
        <dbReference type="ARBA" id="ARBA00022737"/>
    </source>
</evidence>
<protein>
    <submittedName>
        <fullName evidence="4">PTAC2 protein</fullName>
    </submittedName>
</protein>
<feature type="repeat" description="PPR" evidence="2">
    <location>
        <begin position="111"/>
        <end position="145"/>
    </location>
</feature>
<sequence length="556" mass="61227">MGDGADENSYSSTLAACASSGSWQAALDILGYMVRCQLRPRDFDFSAAMRACSVGQRIDLSLELLGTSMNSRAVQGRLCYDTAMQECSRAKLWQMCLQLLQEMPRLRLSPTLVSYDTVINSCENSGNWHLALRLLGVMPARALVPDLRNFYSAVGVCAHTGQWQAVLRLLLVLPPKLHPGADIFQHAILGCDDACKWEAALTLLASMPKVKVTPDEGCFDAAIRACATVGQWILALNVFDKAVSLDKARASTLSFMLTACRTGAQWELALQLLFGPFQSDLDCFDAAISSCRVAAAWRESVSLLAEMRRRSLRPDAHSTAAASHACTRAGEWQLGLSLLEPFLEISDSQDCTREVMHACGLGLCWQGAVSLLLRSEMKDINDWNFVISACQKSKQWQATLDLFRTLVDARIHPDGRTYRSVIKSSLTWSGSEQQAAGRVLPKSGSRSGVARGAVKTQGSSSEPRMAELRLPYPQSPQSTAKVLLDAWRGRALTPSLCGLEDLRMPKEASGWPWQHREKVKLRAKSHPKEQPCRFSGTVESESEAIFSIHSWLVLRS</sequence>
<feature type="region of interest" description="Disordered" evidence="3">
    <location>
        <begin position="437"/>
        <end position="464"/>
    </location>
</feature>
<dbReference type="PROSITE" id="PS51375">
    <property type="entry name" value="PPR"/>
    <property type="match status" value="3"/>
</dbReference>
<dbReference type="AlphaFoldDB" id="A0A812XWW3"/>
<evidence type="ECO:0000256" key="3">
    <source>
        <dbReference type="SAM" id="MobiDB-lite"/>
    </source>
</evidence>
<reference evidence="4" key="1">
    <citation type="submission" date="2021-02" db="EMBL/GenBank/DDBJ databases">
        <authorList>
            <person name="Dougan E. K."/>
            <person name="Rhodes N."/>
            <person name="Thang M."/>
            <person name="Chan C."/>
        </authorList>
    </citation>
    <scope>NUCLEOTIDE SEQUENCE</scope>
</reference>
<name>A0A812XWW3_SYMPI</name>
<dbReference type="PANTHER" id="PTHR47447:SF17">
    <property type="entry name" value="OS12G0638900 PROTEIN"/>
    <property type="match status" value="1"/>
</dbReference>
<dbReference type="Gene3D" id="1.25.40.10">
    <property type="entry name" value="Tetratricopeptide repeat domain"/>
    <property type="match status" value="3"/>
</dbReference>
<feature type="repeat" description="PPR" evidence="2">
    <location>
        <begin position="6"/>
        <end position="40"/>
    </location>
</feature>
<feature type="repeat" description="PPR" evidence="2">
    <location>
        <begin position="379"/>
        <end position="413"/>
    </location>
</feature>
<dbReference type="EMBL" id="CAJNIZ010046571">
    <property type="protein sequence ID" value="CAE7751612.1"/>
    <property type="molecule type" value="Genomic_DNA"/>
</dbReference>
<keyword evidence="1" id="KW-0677">Repeat</keyword>
<dbReference type="InterPro" id="IPR011990">
    <property type="entry name" value="TPR-like_helical_dom_sf"/>
</dbReference>
<accession>A0A812XWW3</accession>
<comment type="caution">
    <text evidence="4">The sequence shown here is derived from an EMBL/GenBank/DDBJ whole genome shotgun (WGS) entry which is preliminary data.</text>
</comment>
<dbReference type="Pfam" id="PF01535">
    <property type="entry name" value="PPR"/>
    <property type="match status" value="2"/>
</dbReference>
<proteinExistence type="predicted"/>
<evidence type="ECO:0000313" key="4">
    <source>
        <dbReference type="EMBL" id="CAE7751612.1"/>
    </source>
</evidence>
<keyword evidence="5" id="KW-1185">Reference proteome</keyword>
<evidence type="ECO:0000313" key="5">
    <source>
        <dbReference type="Proteomes" id="UP000649617"/>
    </source>
</evidence>
<dbReference type="OrthoDB" id="417794at2759"/>
<evidence type="ECO:0000256" key="2">
    <source>
        <dbReference type="PROSITE-ProRule" id="PRU00708"/>
    </source>
</evidence>
<gene>
    <name evidence="4" type="primary">PTAC2</name>
    <name evidence="4" type="ORF">SPIL2461_LOCUS21767</name>
</gene>